<name>A0AAV2JWI4_KNICA</name>
<keyword evidence="2" id="KW-1185">Reference proteome</keyword>
<gene>
    <name evidence="1" type="ORF">KC01_LOCUS12723</name>
</gene>
<accession>A0AAV2JWI4</accession>
<dbReference type="Proteomes" id="UP001497482">
    <property type="component" value="Chromosome 15"/>
</dbReference>
<protein>
    <submittedName>
        <fullName evidence="1">Uncharacterized protein</fullName>
    </submittedName>
</protein>
<evidence type="ECO:0000313" key="2">
    <source>
        <dbReference type="Proteomes" id="UP001497482"/>
    </source>
</evidence>
<organism evidence="1 2">
    <name type="scientific">Knipowitschia caucasica</name>
    <name type="common">Caucasian dwarf goby</name>
    <name type="synonym">Pomatoschistus caucasicus</name>
    <dbReference type="NCBI Taxonomy" id="637954"/>
    <lineage>
        <taxon>Eukaryota</taxon>
        <taxon>Metazoa</taxon>
        <taxon>Chordata</taxon>
        <taxon>Craniata</taxon>
        <taxon>Vertebrata</taxon>
        <taxon>Euteleostomi</taxon>
        <taxon>Actinopterygii</taxon>
        <taxon>Neopterygii</taxon>
        <taxon>Teleostei</taxon>
        <taxon>Neoteleostei</taxon>
        <taxon>Acanthomorphata</taxon>
        <taxon>Gobiaria</taxon>
        <taxon>Gobiiformes</taxon>
        <taxon>Gobioidei</taxon>
        <taxon>Gobiidae</taxon>
        <taxon>Gobiinae</taxon>
        <taxon>Knipowitschia</taxon>
    </lineage>
</organism>
<proteinExistence type="predicted"/>
<dbReference type="AlphaFoldDB" id="A0AAV2JWI4"/>
<sequence>MGVMRRIRMRQESGECQIGKWLEHGELRLQEQWRLVKWVGQVKSKVGSVRGRDGERAELLTAGFHQRQETGVLLIFT</sequence>
<dbReference type="EMBL" id="OZ035837">
    <property type="protein sequence ID" value="CAL1582031.1"/>
    <property type="molecule type" value="Genomic_DNA"/>
</dbReference>
<reference evidence="1 2" key="1">
    <citation type="submission" date="2024-04" db="EMBL/GenBank/DDBJ databases">
        <authorList>
            <person name="Waldvogel A.-M."/>
            <person name="Schoenle A."/>
        </authorList>
    </citation>
    <scope>NUCLEOTIDE SEQUENCE [LARGE SCALE GENOMIC DNA]</scope>
</reference>
<evidence type="ECO:0000313" key="1">
    <source>
        <dbReference type="EMBL" id="CAL1582031.1"/>
    </source>
</evidence>